<dbReference type="EMBL" id="SJPG01000001">
    <property type="protein sequence ID" value="TWT62407.1"/>
    <property type="molecule type" value="Genomic_DNA"/>
</dbReference>
<dbReference type="InterPro" id="IPR050049">
    <property type="entry name" value="Dodecin_bact"/>
</dbReference>
<reference evidence="1 2" key="1">
    <citation type="submission" date="2019-02" db="EMBL/GenBank/DDBJ databases">
        <title>Deep-cultivation of Planctomycetes and their phenomic and genomic characterization uncovers novel biology.</title>
        <authorList>
            <person name="Wiegand S."/>
            <person name="Jogler M."/>
            <person name="Boedeker C."/>
            <person name="Pinto D."/>
            <person name="Vollmers J."/>
            <person name="Rivas-Marin E."/>
            <person name="Kohn T."/>
            <person name="Peeters S.H."/>
            <person name="Heuer A."/>
            <person name="Rast P."/>
            <person name="Oberbeckmann S."/>
            <person name="Bunk B."/>
            <person name="Jeske O."/>
            <person name="Meyerdierks A."/>
            <person name="Storesund J.E."/>
            <person name="Kallscheuer N."/>
            <person name="Luecker S."/>
            <person name="Lage O.M."/>
            <person name="Pohl T."/>
            <person name="Merkel B.J."/>
            <person name="Hornburger P."/>
            <person name="Mueller R.-W."/>
            <person name="Bruemmer F."/>
            <person name="Labrenz M."/>
            <person name="Spormann A.M."/>
            <person name="Op Den Camp H."/>
            <person name="Overmann J."/>
            <person name="Amann R."/>
            <person name="Jetten M.S.M."/>
            <person name="Mascher T."/>
            <person name="Medema M.H."/>
            <person name="Devos D.P."/>
            <person name="Kaster A.-K."/>
            <person name="Ovreas L."/>
            <person name="Rohde M."/>
            <person name="Galperin M.Y."/>
            <person name="Jogler C."/>
        </authorList>
    </citation>
    <scope>NUCLEOTIDE SEQUENCE [LARGE SCALE GENOMIC DNA]</scope>
    <source>
        <strain evidence="1 2">Pan54</strain>
    </source>
</reference>
<sequence>MIDNKESNSQMDDHIYKKIELVGTSKTSSDDAIRNALKKANETIRDISWFEVVEHRGDVKDGEIVHFQVTIKVGFHIHK</sequence>
<accession>A0A5C5XH46</accession>
<gene>
    <name evidence="1" type="ORF">Pan54_31490</name>
</gene>
<dbReference type="NCBIfam" id="NF043052">
    <property type="entry name" value="DodecBact"/>
    <property type="match status" value="1"/>
</dbReference>
<dbReference type="InterPro" id="IPR009923">
    <property type="entry name" value="Dodecin"/>
</dbReference>
<dbReference type="AlphaFoldDB" id="A0A5C5XH46"/>
<proteinExistence type="predicted"/>
<evidence type="ECO:0000313" key="1">
    <source>
        <dbReference type="EMBL" id="TWT62407.1"/>
    </source>
</evidence>
<dbReference type="InterPro" id="IPR025543">
    <property type="entry name" value="Dodecin-like"/>
</dbReference>
<protein>
    <recommendedName>
        <fullName evidence="3">Dodecin</fullName>
    </recommendedName>
</protein>
<evidence type="ECO:0000313" key="2">
    <source>
        <dbReference type="Proteomes" id="UP000316095"/>
    </source>
</evidence>
<dbReference type="Pfam" id="PF07311">
    <property type="entry name" value="Dodecin"/>
    <property type="match status" value="1"/>
</dbReference>
<name>A0A5C5XH46_9PLAN</name>
<dbReference type="Proteomes" id="UP000316095">
    <property type="component" value="Unassembled WGS sequence"/>
</dbReference>
<dbReference type="InterPro" id="IPR036694">
    <property type="entry name" value="Dodecin-like_sf"/>
</dbReference>
<comment type="caution">
    <text evidence="1">The sequence shown here is derived from an EMBL/GenBank/DDBJ whole genome shotgun (WGS) entry which is preliminary data.</text>
</comment>
<dbReference type="SUPFAM" id="SSF89807">
    <property type="entry name" value="Dodecin-like"/>
    <property type="match status" value="1"/>
</dbReference>
<dbReference type="PANTHER" id="PTHR39324">
    <property type="entry name" value="CALCIUM DODECIN"/>
    <property type="match status" value="1"/>
</dbReference>
<evidence type="ECO:0008006" key="3">
    <source>
        <dbReference type="Google" id="ProtNLM"/>
    </source>
</evidence>
<dbReference type="Gene3D" id="3.30.1660.10">
    <property type="entry name" value="Flavin-binding protein dodecin"/>
    <property type="match status" value="1"/>
</dbReference>
<keyword evidence="2" id="KW-1185">Reference proteome</keyword>
<dbReference type="PANTHER" id="PTHR39324:SF1">
    <property type="entry name" value="CALCIUM DODECIN"/>
    <property type="match status" value="1"/>
</dbReference>
<organism evidence="1 2">
    <name type="scientific">Rubinisphaera italica</name>
    <dbReference type="NCBI Taxonomy" id="2527969"/>
    <lineage>
        <taxon>Bacteria</taxon>
        <taxon>Pseudomonadati</taxon>
        <taxon>Planctomycetota</taxon>
        <taxon>Planctomycetia</taxon>
        <taxon>Planctomycetales</taxon>
        <taxon>Planctomycetaceae</taxon>
        <taxon>Rubinisphaera</taxon>
    </lineage>
</organism>